<evidence type="ECO:0000256" key="1">
    <source>
        <dbReference type="ARBA" id="ARBA00023125"/>
    </source>
</evidence>
<keyword evidence="2" id="KW-0175">Coiled coil</keyword>
<reference evidence="4 5" key="1">
    <citation type="journal article" date="2014" name="Int. J. Syst. Evol. Microbiol.">
        <title>Phylogenomics and the dynamic genome evolution of the genus Streptococcus.</title>
        <authorList>
            <consortium name="The Broad Institute Genome Sequencing Platform"/>
            <person name="Richards V.P."/>
            <person name="Palmer S.R."/>
            <person name="Pavinski Bitar P.D."/>
            <person name="Qin X."/>
            <person name="Weinstock G.M."/>
            <person name="Highlander S.K."/>
            <person name="Town C.D."/>
            <person name="Burne R.A."/>
            <person name="Stanhope M.J."/>
        </authorList>
    </citation>
    <scope>NUCLEOTIDE SEQUENCE [LARGE SCALE GENOMIC DNA]</scope>
    <source>
        <strain evidence="4 5">NCTC 11558</strain>
    </source>
</reference>
<evidence type="ECO:0000313" key="5">
    <source>
        <dbReference type="Proteomes" id="UP000003573"/>
    </source>
</evidence>
<dbReference type="SMART" id="SM00422">
    <property type="entry name" value="HTH_MERR"/>
    <property type="match status" value="1"/>
</dbReference>
<dbReference type="InterPro" id="IPR009061">
    <property type="entry name" value="DNA-bd_dom_put_sf"/>
</dbReference>
<accession>G5JUL4</accession>
<dbReference type="eggNOG" id="COG0789">
    <property type="taxonomic scope" value="Bacteria"/>
</dbReference>
<dbReference type="Proteomes" id="UP000003573">
    <property type="component" value="Unassembled WGS sequence"/>
</dbReference>
<dbReference type="CDD" id="cd01109">
    <property type="entry name" value="HTH_YyaN"/>
    <property type="match status" value="1"/>
</dbReference>
<dbReference type="GO" id="GO:0003700">
    <property type="term" value="F:DNA-binding transcription factor activity"/>
    <property type="evidence" value="ECO:0007669"/>
    <property type="project" value="InterPro"/>
</dbReference>
<sequence>MNIKKVSDLTGMSADTIRYYERIGLIPPIARTKSGIRNFTKHDVAILDFVRCFRKAGMSVEALTDYISLLEEGTGNEEARLQLLIEQRKEMDARLDELTQARERLNYKIKNYKNFLQNCEHRLFDSEEKQDEM</sequence>
<dbReference type="STRING" id="764298.STRMA_0842"/>
<keyword evidence="5" id="KW-1185">Reference proteome</keyword>
<organism evidence="4 5">
    <name type="scientific">Streptococcus macacae NCTC 11558</name>
    <dbReference type="NCBI Taxonomy" id="764298"/>
    <lineage>
        <taxon>Bacteria</taxon>
        <taxon>Bacillati</taxon>
        <taxon>Bacillota</taxon>
        <taxon>Bacilli</taxon>
        <taxon>Lactobacillales</taxon>
        <taxon>Streptococcaceae</taxon>
        <taxon>Streptococcus</taxon>
    </lineage>
</organism>
<name>G5JUL4_9STRE</name>
<dbReference type="OrthoDB" id="9811174at2"/>
<dbReference type="GO" id="GO:0003677">
    <property type="term" value="F:DNA binding"/>
    <property type="evidence" value="ECO:0007669"/>
    <property type="project" value="UniProtKB-KW"/>
</dbReference>
<keyword evidence="1" id="KW-0238">DNA-binding</keyword>
<evidence type="ECO:0000259" key="3">
    <source>
        <dbReference type="PROSITE" id="PS50937"/>
    </source>
</evidence>
<dbReference type="InterPro" id="IPR000551">
    <property type="entry name" value="MerR-type_HTH_dom"/>
</dbReference>
<feature type="domain" description="HTH merR-type" evidence="3">
    <location>
        <begin position="1"/>
        <end position="69"/>
    </location>
</feature>
<dbReference type="Gene3D" id="1.10.1660.10">
    <property type="match status" value="1"/>
</dbReference>
<proteinExistence type="predicted"/>
<dbReference type="RefSeq" id="WP_003078765.1">
    <property type="nucleotide sequence ID" value="NZ_AEUW02000001.1"/>
</dbReference>
<dbReference type="SUPFAM" id="SSF46955">
    <property type="entry name" value="Putative DNA-binding domain"/>
    <property type="match status" value="1"/>
</dbReference>
<dbReference type="PANTHER" id="PTHR30204">
    <property type="entry name" value="REDOX-CYCLING DRUG-SENSING TRANSCRIPTIONAL ACTIVATOR SOXR"/>
    <property type="match status" value="1"/>
</dbReference>
<evidence type="ECO:0000313" key="4">
    <source>
        <dbReference type="EMBL" id="EHJ51675.1"/>
    </source>
</evidence>
<dbReference type="EMBL" id="AEUW02000001">
    <property type="protein sequence ID" value="EHJ51675.1"/>
    <property type="molecule type" value="Genomic_DNA"/>
</dbReference>
<comment type="caution">
    <text evidence="4">The sequence shown here is derived from an EMBL/GenBank/DDBJ whole genome shotgun (WGS) entry which is preliminary data.</text>
</comment>
<dbReference type="PROSITE" id="PS50937">
    <property type="entry name" value="HTH_MERR_2"/>
    <property type="match status" value="1"/>
</dbReference>
<protein>
    <submittedName>
        <fullName evidence="4">HTH-type transcriptional regulator AdhR</fullName>
    </submittedName>
</protein>
<gene>
    <name evidence="4" type="ORF">STRMA_0842</name>
</gene>
<dbReference type="AlphaFoldDB" id="G5JUL4"/>
<dbReference type="Pfam" id="PF13411">
    <property type="entry name" value="MerR_1"/>
    <property type="match status" value="1"/>
</dbReference>
<feature type="coiled-coil region" evidence="2">
    <location>
        <begin position="81"/>
        <end position="115"/>
    </location>
</feature>
<evidence type="ECO:0000256" key="2">
    <source>
        <dbReference type="SAM" id="Coils"/>
    </source>
</evidence>
<dbReference type="NCBIfam" id="NF041849">
    <property type="entry name" value="trans_regNmlR"/>
    <property type="match status" value="1"/>
</dbReference>
<dbReference type="PANTHER" id="PTHR30204:SF98">
    <property type="entry name" value="HTH-TYPE TRANSCRIPTIONAL REGULATOR ADHR"/>
    <property type="match status" value="1"/>
</dbReference>
<dbReference type="InterPro" id="IPR047057">
    <property type="entry name" value="MerR_fam"/>
</dbReference>